<reference evidence="1" key="1">
    <citation type="submission" date="2021-02" db="EMBL/GenBank/DDBJ databases">
        <authorList>
            <person name="Nowell W R."/>
        </authorList>
    </citation>
    <scope>NUCLEOTIDE SEQUENCE</scope>
</reference>
<organism evidence="1 2">
    <name type="scientific">Rotaria sordida</name>
    <dbReference type="NCBI Taxonomy" id="392033"/>
    <lineage>
        <taxon>Eukaryota</taxon>
        <taxon>Metazoa</taxon>
        <taxon>Spiralia</taxon>
        <taxon>Gnathifera</taxon>
        <taxon>Rotifera</taxon>
        <taxon>Eurotatoria</taxon>
        <taxon>Bdelloidea</taxon>
        <taxon>Philodinida</taxon>
        <taxon>Philodinidae</taxon>
        <taxon>Rotaria</taxon>
    </lineage>
</organism>
<proteinExistence type="predicted"/>
<dbReference type="Proteomes" id="UP000663836">
    <property type="component" value="Unassembled WGS sequence"/>
</dbReference>
<feature type="non-terminal residue" evidence="1">
    <location>
        <position position="1"/>
    </location>
</feature>
<sequence>IEEEVAIGGMFVDGDGIIEG</sequence>
<evidence type="ECO:0000313" key="2">
    <source>
        <dbReference type="Proteomes" id="UP000663836"/>
    </source>
</evidence>
<gene>
    <name evidence="1" type="ORF">JBS370_LOCUS38362</name>
</gene>
<name>A0A820E6I6_9BILA</name>
<evidence type="ECO:0000313" key="1">
    <source>
        <dbReference type="EMBL" id="CAF4242386.1"/>
    </source>
</evidence>
<protein>
    <submittedName>
        <fullName evidence="1">Uncharacterized protein</fullName>
    </submittedName>
</protein>
<accession>A0A820E6I6</accession>
<dbReference type="EMBL" id="CAJOBD010020727">
    <property type="protein sequence ID" value="CAF4242386.1"/>
    <property type="molecule type" value="Genomic_DNA"/>
</dbReference>
<dbReference type="AlphaFoldDB" id="A0A820E6I6"/>
<comment type="caution">
    <text evidence="1">The sequence shown here is derived from an EMBL/GenBank/DDBJ whole genome shotgun (WGS) entry which is preliminary data.</text>
</comment>